<comment type="caution">
    <text evidence="1">The sequence shown here is derived from an EMBL/GenBank/DDBJ whole genome shotgun (WGS) entry which is preliminary data.</text>
</comment>
<reference evidence="1 2" key="1">
    <citation type="journal article" date="2023" name="Nucleic Acids Res.">
        <title>The hologenome of Daphnia magna reveals possible DNA methylation and microbiome-mediated evolution of the host genome.</title>
        <authorList>
            <person name="Chaturvedi A."/>
            <person name="Li X."/>
            <person name="Dhandapani V."/>
            <person name="Marshall H."/>
            <person name="Kissane S."/>
            <person name="Cuenca-Cambronero M."/>
            <person name="Asole G."/>
            <person name="Calvet F."/>
            <person name="Ruiz-Romero M."/>
            <person name="Marangio P."/>
            <person name="Guigo R."/>
            <person name="Rago D."/>
            <person name="Mirbahai L."/>
            <person name="Eastwood N."/>
            <person name="Colbourne J.K."/>
            <person name="Zhou J."/>
            <person name="Mallon E."/>
            <person name="Orsini L."/>
        </authorList>
    </citation>
    <scope>NUCLEOTIDE SEQUENCE [LARGE SCALE GENOMIC DNA]</scope>
    <source>
        <strain evidence="1">LRV0_1</strain>
    </source>
</reference>
<accession>A0ABQ9ZUB9</accession>
<gene>
    <name evidence="1" type="ORF">OUZ56_031471</name>
</gene>
<evidence type="ECO:0000313" key="2">
    <source>
        <dbReference type="Proteomes" id="UP001234178"/>
    </source>
</evidence>
<protein>
    <submittedName>
        <fullName evidence="1">Uncharacterized protein</fullName>
    </submittedName>
</protein>
<organism evidence="1 2">
    <name type="scientific">Daphnia magna</name>
    <dbReference type="NCBI Taxonomy" id="35525"/>
    <lineage>
        <taxon>Eukaryota</taxon>
        <taxon>Metazoa</taxon>
        <taxon>Ecdysozoa</taxon>
        <taxon>Arthropoda</taxon>
        <taxon>Crustacea</taxon>
        <taxon>Branchiopoda</taxon>
        <taxon>Diplostraca</taxon>
        <taxon>Cladocera</taxon>
        <taxon>Anomopoda</taxon>
        <taxon>Daphniidae</taxon>
        <taxon>Daphnia</taxon>
    </lineage>
</organism>
<dbReference type="Proteomes" id="UP001234178">
    <property type="component" value="Unassembled WGS sequence"/>
</dbReference>
<name>A0ABQ9ZUB9_9CRUS</name>
<evidence type="ECO:0000313" key="1">
    <source>
        <dbReference type="EMBL" id="KAK4016516.1"/>
    </source>
</evidence>
<keyword evidence="2" id="KW-1185">Reference proteome</keyword>
<dbReference type="EMBL" id="JAOYFB010000005">
    <property type="protein sequence ID" value="KAK4016516.1"/>
    <property type="molecule type" value="Genomic_DNA"/>
</dbReference>
<proteinExistence type="predicted"/>
<sequence>MTLLAPSQCALATPPSAAIRNRHLFVYPQIMAGLLAFTYHKLPRCYLAVENVRLLVFTDEEAKQTKQPGFLNS</sequence>